<keyword evidence="3" id="KW-0227">DNA damage</keyword>
<feature type="domain" description="Formamidopyrimidine-DNA glycosylase catalytic" evidence="11">
    <location>
        <begin position="2"/>
        <end position="135"/>
    </location>
</feature>
<evidence type="ECO:0000256" key="7">
    <source>
        <dbReference type="ARBA" id="ARBA00023239"/>
    </source>
</evidence>
<accession>A0A9P5Q334</accession>
<dbReference type="GO" id="GO:0003906">
    <property type="term" value="F:DNA-(apurinic or apyrimidinic site) endonuclease activity"/>
    <property type="evidence" value="ECO:0007669"/>
    <property type="project" value="InterPro"/>
</dbReference>
<keyword evidence="7" id="KW-0456">Lyase</keyword>
<evidence type="ECO:0000256" key="6">
    <source>
        <dbReference type="ARBA" id="ARBA00023204"/>
    </source>
</evidence>
<dbReference type="InterPro" id="IPR035937">
    <property type="entry name" value="FPG_N"/>
</dbReference>
<dbReference type="InterPro" id="IPR015886">
    <property type="entry name" value="H2TH_FPG"/>
</dbReference>
<feature type="region of interest" description="Disordered" evidence="10">
    <location>
        <begin position="292"/>
        <end position="352"/>
    </location>
</feature>
<dbReference type="GO" id="GO:0005634">
    <property type="term" value="C:nucleus"/>
    <property type="evidence" value="ECO:0007669"/>
    <property type="project" value="TreeGrafter"/>
</dbReference>
<dbReference type="GO" id="GO:0008270">
    <property type="term" value="F:zinc ion binding"/>
    <property type="evidence" value="ECO:0007669"/>
    <property type="project" value="InterPro"/>
</dbReference>
<dbReference type="PANTHER" id="PTHR22993">
    <property type="entry name" value="FORMAMIDOPYRIMIDINE-DNA GLYCOSYLASE"/>
    <property type="match status" value="1"/>
</dbReference>
<evidence type="ECO:0000256" key="1">
    <source>
        <dbReference type="ARBA" id="ARBA00001668"/>
    </source>
</evidence>
<evidence type="ECO:0000313" key="13">
    <source>
        <dbReference type="Proteomes" id="UP000772434"/>
    </source>
</evidence>
<dbReference type="SUPFAM" id="SSF81624">
    <property type="entry name" value="N-terminal domain of MutM-like DNA repair proteins"/>
    <property type="match status" value="1"/>
</dbReference>
<keyword evidence="13" id="KW-1185">Reference proteome</keyword>
<evidence type="ECO:0000256" key="2">
    <source>
        <dbReference type="ARBA" id="ARBA00009409"/>
    </source>
</evidence>
<reference evidence="12" key="1">
    <citation type="submission" date="2020-11" db="EMBL/GenBank/DDBJ databases">
        <authorList>
            <consortium name="DOE Joint Genome Institute"/>
            <person name="Ahrendt S."/>
            <person name="Riley R."/>
            <person name="Andreopoulos W."/>
            <person name="Labutti K."/>
            <person name="Pangilinan J."/>
            <person name="Ruiz-Duenas F.J."/>
            <person name="Barrasa J.M."/>
            <person name="Sanchez-Garcia M."/>
            <person name="Camarero S."/>
            <person name="Miyauchi S."/>
            <person name="Serrano A."/>
            <person name="Linde D."/>
            <person name="Babiker R."/>
            <person name="Drula E."/>
            <person name="Ayuso-Fernandez I."/>
            <person name="Pacheco R."/>
            <person name="Padilla G."/>
            <person name="Ferreira P."/>
            <person name="Barriuso J."/>
            <person name="Kellner H."/>
            <person name="Castanera R."/>
            <person name="Alfaro M."/>
            <person name="Ramirez L."/>
            <person name="Pisabarro A.G."/>
            <person name="Kuo A."/>
            <person name="Tritt A."/>
            <person name="Lipzen A."/>
            <person name="He G."/>
            <person name="Yan M."/>
            <person name="Ng V."/>
            <person name="Cullen D."/>
            <person name="Martin F."/>
            <person name="Rosso M.-N."/>
            <person name="Henrissat B."/>
            <person name="Hibbett D."/>
            <person name="Martinez A.T."/>
            <person name="Grigoriev I.V."/>
        </authorList>
    </citation>
    <scope>NUCLEOTIDE SEQUENCE</scope>
    <source>
        <strain evidence="12">AH 40177</strain>
    </source>
</reference>
<dbReference type="Pfam" id="PF01149">
    <property type="entry name" value="Fapy_DNA_glyco"/>
    <property type="match status" value="1"/>
</dbReference>
<comment type="similarity">
    <text evidence="2">Belongs to the FPG family.</text>
</comment>
<keyword evidence="9" id="KW-0326">Glycosidase</keyword>
<dbReference type="OrthoDB" id="444592at2759"/>
<dbReference type="CDD" id="cd08972">
    <property type="entry name" value="PF_Nei_N"/>
    <property type="match status" value="1"/>
</dbReference>
<comment type="caution">
    <text evidence="12">The sequence shown here is derived from an EMBL/GenBank/DDBJ whole genome shotgun (WGS) entry which is preliminary data.</text>
</comment>
<feature type="compositionally biased region" description="Basic residues" evidence="10">
    <location>
        <begin position="336"/>
        <end position="352"/>
    </location>
</feature>
<dbReference type="AlphaFoldDB" id="A0A9P5Q334"/>
<evidence type="ECO:0000256" key="4">
    <source>
        <dbReference type="ARBA" id="ARBA00022801"/>
    </source>
</evidence>
<keyword evidence="8" id="KW-0511">Multifunctional enzyme</keyword>
<dbReference type="GO" id="GO:0008534">
    <property type="term" value="F:oxidized purine nucleobase lesion DNA N-glycosylase activity"/>
    <property type="evidence" value="ECO:0007669"/>
    <property type="project" value="UniProtKB-EC"/>
</dbReference>
<dbReference type="InterPro" id="IPR010979">
    <property type="entry name" value="Ribosomal_uS13-like_H2TH"/>
</dbReference>
<keyword evidence="4" id="KW-0378">Hydrolase</keyword>
<evidence type="ECO:0000313" key="12">
    <source>
        <dbReference type="EMBL" id="KAF9072700.1"/>
    </source>
</evidence>
<evidence type="ECO:0000256" key="5">
    <source>
        <dbReference type="ARBA" id="ARBA00023125"/>
    </source>
</evidence>
<evidence type="ECO:0000256" key="10">
    <source>
        <dbReference type="SAM" id="MobiDB-lite"/>
    </source>
</evidence>
<dbReference type="SMART" id="SM00898">
    <property type="entry name" value="Fapy_DNA_glyco"/>
    <property type="match status" value="1"/>
</dbReference>
<sequence>MPELPEVERAVRMIRRIGLGRTIKRVETTEDSIVFSETTHTAFIKELTGRKITGVKRYGKSFYLELDGNGKLPVFHFGMTGMLQVKGELAAYYKETPKSASTDWPPRFMKFILQLTDDNTKESTEIAFMDARRLGKIRLRDSPATEPPISELGFDPILSMPSLDTFKPLVLKRSCPVKALLLDQTFSAGVGNWVADEILYHSHVHPEQRCNTLTADQLESLHHCTKFVCETAVSVDADDMKFPDDWLFKHRWGKGKKANTEPLRLASGEPATIKWITVGGRTSAYVEELQQMSNQVSTPSRKKRSTRASSQLEVDNVNDRPTLTDSETEVLSLPAKKQRKAEKGSKLKRKQN</sequence>
<dbReference type="Pfam" id="PF06831">
    <property type="entry name" value="H2TH"/>
    <property type="match status" value="1"/>
</dbReference>
<protein>
    <submittedName>
        <fullName evidence="12">AtMMH-1</fullName>
    </submittedName>
</protein>
<evidence type="ECO:0000259" key="11">
    <source>
        <dbReference type="PROSITE" id="PS51068"/>
    </source>
</evidence>
<dbReference type="Gene3D" id="3.20.190.10">
    <property type="entry name" value="MutM-like, N-terminal"/>
    <property type="match status" value="1"/>
</dbReference>
<evidence type="ECO:0000256" key="9">
    <source>
        <dbReference type="ARBA" id="ARBA00023295"/>
    </source>
</evidence>
<name>A0A9P5Q334_9AGAR</name>
<evidence type="ECO:0000256" key="8">
    <source>
        <dbReference type="ARBA" id="ARBA00023268"/>
    </source>
</evidence>
<proteinExistence type="inferred from homology"/>
<dbReference type="GO" id="GO:0016829">
    <property type="term" value="F:lyase activity"/>
    <property type="evidence" value="ECO:0007669"/>
    <property type="project" value="UniProtKB-KW"/>
</dbReference>
<organism evidence="12 13">
    <name type="scientific">Rhodocollybia butyracea</name>
    <dbReference type="NCBI Taxonomy" id="206335"/>
    <lineage>
        <taxon>Eukaryota</taxon>
        <taxon>Fungi</taxon>
        <taxon>Dikarya</taxon>
        <taxon>Basidiomycota</taxon>
        <taxon>Agaricomycotina</taxon>
        <taxon>Agaricomycetes</taxon>
        <taxon>Agaricomycetidae</taxon>
        <taxon>Agaricales</taxon>
        <taxon>Marasmiineae</taxon>
        <taxon>Omphalotaceae</taxon>
        <taxon>Rhodocollybia</taxon>
    </lineage>
</organism>
<dbReference type="SUPFAM" id="SSF46946">
    <property type="entry name" value="S13-like H2TH domain"/>
    <property type="match status" value="1"/>
</dbReference>
<comment type="catalytic activity">
    <reaction evidence="1">
        <text>Hydrolysis of DNA containing ring-opened 7-methylguanine residues, releasing 2,6-diamino-4-hydroxy-5-(N-methyl)formamidopyrimidine.</text>
        <dbReference type="EC" id="3.2.2.23"/>
    </reaction>
</comment>
<dbReference type="PROSITE" id="PS51068">
    <property type="entry name" value="FPG_CAT"/>
    <property type="match status" value="1"/>
</dbReference>
<dbReference type="SMART" id="SM01232">
    <property type="entry name" value="H2TH"/>
    <property type="match status" value="1"/>
</dbReference>
<dbReference type="Proteomes" id="UP000772434">
    <property type="component" value="Unassembled WGS sequence"/>
</dbReference>
<evidence type="ECO:0000256" key="3">
    <source>
        <dbReference type="ARBA" id="ARBA00022763"/>
    </source>
</evidence>
<dbReference type="FunFam" id="1.10.8.50:FF:000009">
    <property type="entry name" value="Formamidopyrimidine-DNA glycosylase"/>
    <property type="match status" value="1"/>
</dbReference>
<dbReference type="PANTHER" id="PTHR22993:SF9">
    <property type="entry name" value="FORMAMIDOPYRIMIDINE-DNA GLYCOSYLASE"/>
    <property type="match status" value="1"/>
</dbReference>
<keyword evidence="6" id="KW-0234">DNA repair</keyword>
<dbReference type="GO" id="GO:0003684">
    <property type="term" value="F:damaged DNA binding"/>
    <property type="evidence" value="ECO:0007669"/>
    <property type="project" value="InterPro"/>
</dbReference>
<dbReference type="GO" id="GO:0006284">
    <property type="term" value="P:base-excision repair"/>
    <property type="evidence" value="ECO:0007669"/>
    <property type="project" value="InterPro"/>
</dbReference>
<gene>
    <name evidence="12" type="ORF">BDP27DRAFT_1391245</name>
</gene>
<dbReference type="Gene3D" id="1.10.8.50">
    <property type="match status" value="1"/>
</dbReference>
<dbReference type="InterPro" id="IPR012319">
    <property type="entry name" value="FPG_cat"/>
</dbReference>
<keyword evidence="5" id="KW-0238">DNA-binding</keyword>
<feature type="compositionally biased region" description="Polar residues" evidence="10">
    <location>
        <begin position="307"/>
        <end position="325"/>
    </location>
</feature>
<dbReference type="EMBL" id="JADNRY010000022">
    <property type="protein sequence ID" value="KAF9072700.1"/>
    <property type="molecule type" value="Genomic_DNA"/>
</dbReference>